<dbReference type="eggNOG" id="COG4912">
    <property type="taxonomic scope" value="Bacteria"/>
</dbReference>
<organism evidence="1 2">
    <name type="scientific">Bacillus selenitireducens (strain ATCC 700615 / DSM 15326 / MLS10)</name>
    <dbReference type="NCBI Taxonomy" id="439292"/>
    <lineage>
        <taxon>Bacteria</taxon>
        <taxon>Bacillati</taxon>
        <taxon>Bacillota</taxon>
        <taxon>Bacilli</taxon>
        <taxon>Bacillales</taxon>
        <taxon>Bacillaceae</taxon>
        <taxon>Salisediminibacterium</taxon>
    </lineage>
</organism>
<proteinExistence type="predicted"/>
<dbReference type="KEGG" id="bse:Bsel_2645"/>
<dbReference type="HOGENOM" id="CLU_079880_1_1_9"/>
<sequence length="224" mass="25902">MNLTELTNAFEQVKDPHKAEKMAAYMKNQFPFFGVQATERRQITGPLFTSWQVTKKPVDWGFIHELWMMPEREYQYVAMDLLKRMEKKLGPGDLEELKTLIGTKSWWDTVDGLASGPVGRIVKAYPEAVDVMDAWVTDEDLWVRRTAILHQLSYKADTDEDRLLTYCRRHAEDPAFFIAKAIGWALREYGKTNPEAVRDFVHATPLRPLSRREALKHIGSESEA</sequence>
<dbReference type="SUPFAM" id="SSF48371">
    <property type="entry name" value="ARM repeat"/>
    <property type="match status" value="1"/>
</dbReference>
<accession>D6XXV2</accession>
<dbReference type="EMBL" id="CP001791">
    <property type="protein sequence ID" value="ADI00145.1"/>
    <property type="molecule type" value="Genomic_DNA"/>
</dbReference>
<dbReference type="PANTHER" id="PTHR34070:SF1">
    <property type="entry name" value="DNA ALKYLATION REPAIR PROTEIN"/>
    <property type="match status" value="1"/>
</dbReference>
<dbReference type="CDD" id="cd07064">
    <property type="entry name" value="AlkD_like_1"/>
    <property type="match status" value="1"/>
</dbReference>
<gene>
    <name evidence="1" type="ordered locus">Bsel_2645</name>
</gene>
<dbReference type="OrthoDB" id="9775346at2"/>
<dbReference type="PANTHER" id="PTHR34070">
    <property type="entry name" value="ARMADILLO-TYPE FOLD"/>
    <property type="match status" value="1"/>
</dbReference>
<reference evidence="1" key="1">
    <citation type="submission" date="2009-10" db="EMBL/GenBank/DDBJ databases">
        <title>Complete sequence of Bacillus selenitireducens MLS10.</title>
        <authorList>
            <consortium name="US DOE Joint Genome Institute"/>
            <person name="Lucas S."/>
            <person name="Copeland A."/>
            <person name="Lapidus A."/>
            <person name="Glavina del Rio T."/>
            <person name="Dalin E."/>
            <person name="Tice H."/>
            <person name="Bruce D."/>
            <person name="Goodwin L."/>
            <person name="Pitluck S."/>
            <person name="Sims D."/>
            <person name="Brettin T."/>
            <person name="Detter J.C."/>
            <person name="Han C."/>
            <person name="Larimer F."/>
            <person name="Land M."/>
            <person name="Hauser L."/>
            <person name="Kyrpides N."/>
            <person name="Ovchinnikova G."/>
            <person name="Stolz J."/>
        </authorList>
    </citation>
    <scope>NUCLEOTIDE SEQUENCE [LARGE SCALE GENOMIC DNA]</scope>
    <source>
        <strain evidence="1">MLS10</strain>
    </source>
</reference>
<dbReference type="AlphaFoldDB" id="D6XXV2"/>
<name>D6XXV2_BACIE</name>
<dbReference type="Gene3D" id="1.25.40.290">
    <property type="entry name" value="ARM repeat domains"/>
    <property type="match status" value="1"/>
</dbReference>
<evidence type="ECO:0000313" key="1">
    <source>
        <dbReference type="EMBL" id="ADI00145.1"/>
    </source>
</evidence>
<dbReference type="Gene3D" id="1.20.1660.10">
    <property type="entry name" value="Hypothetical protein (EF3068)"/>
    <property type="match status" value="1"/>
</dbReference>
<keyword evidence="2" id="KW-1185">Reference proteome</keyword>
<dbReference type="InterPro" id="IPR016024">
    <property type="entry name" value="ARM-type_fold"/>
</dbReference>
<dbReference type="Proteomes" id="UP000000271">
    <property type="component" value="Chromosome"/>
</dbReference>
<evidence type="ECO:0000313" key="2">
    <source>
        <dbReference type="Proteomes" id="UP000000271"/>
    </source>
</evidence>
<dbReference type="Pfam" id="PF08713">
    <property type="entry name" value="DNA_alkylation"/>
    <property type="match status" value="1"/>
</dbReference>
<dbReference type="STRING" id="439292.Bsel_2645"/>
<protein>
    <submittedName>
        <fullName evidence="1">DNA alkylation repair enzyme</fullName>
    </submittedName>
</protein>
<dbReference type="RefSeq" id="WP_013173565.1">
    <property type="nucleotide sequence ID" value="NC_014219.1"/>
</dbReference>
<dbReference type="InterPro" id="IPR014825">
    <property type="entry name" value="DNA_alkylation"/>
</dbReference>